<proteinExistence type="predicted"/>
<accession>C6XVA0</accession>
<sequence length="63" mass="7348">MALVGKIFKEEKDILYRRGEIKGEIKGRYEEAMEIALEMKKDKFPIEKIAKYTGLTIEEIQAL</sequence>
<evidence type="ECO:0000313" key="1">
    <source>
        <dbReference type="EMBL" id="ACU03966.1"/>
    </source>
</evidence>
<dbReference type="Proteomes" id="UP000000852">
    <property type="component" value="Chromosome"/>
</dbReference>
<dbReference type="RefSeq" id="WP_015807580.1">
    <property type="nucleotide sequence ID" value="NZ_AQGK01000001.1"/>
</dbReference>
<dbReference type="KEGG" id="phe:Phep_1757"/>
<keyword evidence="2" id="KW-1185">Reference proteome</keyword>
<dbReference type="STRING" id="485917.Phep_1757"/>
<dbReference type="AlphaFoldDB" id="C6XVA0"/>
<protein>
    <recommendedName>
        <fullName evidence="3">Transposase</fullName>
    </recommendedName>
</protein>
<dbReference type="eggNOG" id="COG5464">
    <property type="taxonomic scope" value="Bacteria"/>
</dbReference>
<evidence type="ECO:0008006" key="3">
    <source>
        <dbReference type="Google" id="ProtNLM"/>
    </source>
</evidence>
<name>C6XVA0_PEDHD</name>
<dbReference type="EMBL" id="CP001681">
    <property type="protein sequence ID" value="ACU03966.1"/>
    <property type="molecule type" value="Genomic_DNA"/>
</dbReference>
<reference evidence="1 2" key="1">
    <citation type="journal article" date="2009" name="Stand. Genomic Sci.">
        <title>Complete genome sequence of Pedobacter heparinus type strain (HIM 762-3).</title>
        <authorList>
            <person name="Han C."/>
            <person name="Spring S."/>
            <person name="Lapidus A."/>
            <person name="Del Rio T.G."/>
            <person name="Tice H."/>
            <person name="Copeland A."/>
            <person name="Cheng J.F."/>
            <person name="Lucas S."/>
            <person name="Chen F."/>
            <person name="Nolan M."/>
            <person name="Bruce D."/>
            <person name="Goodwin L."/>
            <person name="Pitluck S."/>
            <person name="Ivanova N."/>
            <person name="Mavromatis K."/>
            <person name="Mikhailova N."/>
            <person name="Pati A."/>
            <person name="Chen A."/>
            <person name="Palaniappan K."/>
            <person name="Land M."/>
            <person name="Hauser L."/>
            <person name="Chang Y.J."/>
            <person name="Jeffries C.C."/>
            <person name="Saunders E."/>
            <person name="Chertkov O."/>
            <person name="Brettin T."/>
            <person name="Goker M."/>
            <person name="Rohde M."/>
            <person name="Bristow J."/>
            <person name="Eisen J.A."/>
            <person name="Markowitz V."/>
            <person name="Hugenholtz P."/>
            <person name="Kyrpides N.C."/>
            <person name="Klenk H.P."/>
            <person name="Detter J.C."/>
        </authorList>
    </citation>
    <scope>NUCLEOTIDE SEQUENCE [LARGE SCALE GENOMIC DNA]</scope>
    <source>
        <strain evidence="2">ATCC 13125 / DSM 2366 / CIP 104194 / JCM 7457 / NBRC 12017 / NCIMB 9290 / NRRL B-14731 / HIM 762-3</strain>
    </source>
</reference>
<evidence type="ECO:0000313" key="2">
    <source>
        <dbReference type="Proteomes" id="UP000000852"/>
    </source>
</evidence>
<gene>
    <name evidence="1" type="ordered locus">Phep_1757</name>
</gene>
<organism evidence="1 2">
    <name type="scientific">Pedobacter heparinus (strain ATCC 13125 / DSM 2366 / CIP 104194 / JCM 7457 / NBRC 12017 / NCIMB 9290 / NRRL B-14731 / HIM 762-3)</name>
    <dbReference type="NCBI Taxonomy" id="485917"/>
    <lineage>
        <taxon>Bacteria</taxon>
        <taxon>Pseudomonadati</taxon>
        <taxon>Bacteroidota</taxon>
        <taxon>Sphingobacteriia</taxon>
        <taxon>Sphingobacteriales</taxon>
        <taxon>Sphingobacteriaceae</taxon>
        <taxon>Pedobacter</taxon>
    </lineage>
</organism>
<dbReference type="HOGENOM" id="CLU_196745_0_0_10"/>